<evidence type="ECO:0000313" key="3">
    <source>
        <dbReference type="EMBL" id="GAP13966.1"/>
    </source>
</evidence>
<sequence>MGRVHPLIDWKAIGAIILSTLIMVTDHYHNLFENFSQDMALFYFILPVLFILLVFRESPAEYGLRPGNWKLGLSISAISILGLTFILPFILRLDQFRQYYSASPGQTLPFIFRTTLGMIGWEFFFRGFLLFTLARIMGPYAILIQAIPFTLMHFGKPELETLSCIFGGSAFGYLAWRTKSFFYPFIIHAYLAVMIVLLAK</sequence>
<dbReference type="InterPro" id="IPR003675">
    <property type="entry name" value="Rce1/LyrA-like_dom"/>
</dbReference>
<dbReference type="GO" id="GO:0004175">
    <property type="term" value="F:endopeptidase activity"/>
    <property type="evidence" value="ECO:0007669"/>
    <property type="project" value="UniProtKB-ARBA"/>
</dbReference>
<name>A0A0S7B9J6_9CHLR</name>
<keyword evidence="1" id="KW-0812">Transmembrane</keyword>
<gene>
    <name evidence="3" type="ORF">LARV_01725</name>
</gene>
<keyword evidence="3" id="KW-0645">Protease</keyword>
<dbReference type="Pfam" id="PF02517">
    <property type="entry name" value="Rce1-like"/>
    <property type="match status" value="1"/>
</dbReference>
<feature type="transmembrane region" description="Helical" evidence="1">
    <location>
        <begin position="12"/>
        <end position="28"/>
    </location>
</feature>
<reference evidence="3" key="1">
    <citation type="submission" date="2015-07" db="EMBL/GenBank/DDBJ databases">
        <title>Draft Genome Sequences of Anaerolinea thermolimosa IMO-1, Bellilinea caldifistulae GOMI-1, Leptolinea tardivitalis YMTK-2, Levilinea saccharolytica KIBI-1,Longilinea arvoryzae KOME-1, Previously Described as Members of the Anaerolineaceae (Chloroflexi).</title>
        <authorList>
            <person name="Sekiguchi Y."/>
            <person name="Ohashi A."/>
            <person name="Matsuura N."/>
            <person name="Tourlousse M.D."/>
        </authorList>
    </citation>
    <scope>NUCLEOTIDE SEQUENCE [LARGE SCALE GENOMIC DNA]</scope>
    <source>
        <strain evidence="3">KOME-1</strain>
    </source>
</reference>
<feature type="transmembrane region" description="Helical" evidence="1">
    <location>
        <begin position="71"/>
        <end position="91"/>
    </location>
</feature>
<dbReference type="EMBL" id="DF967972">
    <property type="protein sequence ID" value="GAP13966.1"/>
    <property type="molecule type" value="Genomic_DNA"/>
</dbReference>
<proteinExistence type="predicted"/>
<dbReference type="OrthoDB" id="5525190at2"/>
<feature type="transmembrane region" description="Helical" evidence="1">
    <location>
        <begin position="123"/>
        <end position="147"/>
    </location>
</feature>
<evidence type="ECO:0000256" key="1">
    <source>
        <dbReference type="SAM" id="Phobius"/>
    </source>
</evidence>
<feature type="transmembrane region" description="Helical" evidence="1">
    <location>
        <begin position="182"/>
        <end position="199"/>
    </location>
</feature>
<keyword evidence="1" id="KW-0472">Membrane</keyword>
<accession>A0A0S7B9J6</accession>
<keyword evidence="4" id="KW-1185">Reference proteome</keyword>
<organism evidence="3">
    <name type="scientific">Longilinea arvoryzae</name>
    <dbReference type="NCBI Taxonomy" id="360412"/>
    <lineage>
        <taxon>Bacteria</taxon>
        <taxon>Bacillati</taxon>
        <taxon>Chloroflexota</taxon>
        <taxon>Anaerolineae</taxon>
        <taxon>Anaerolineales</taxon>
        <taxon>Anaerolineaceae</taxon>
        <taxon>Longilinea</taxon>
    </lineage>
</organism>
<keyword evidence="3" id="KW-0378">Hydrolase</keyword>
<feature type="domain" description="CAAX prenyl protease 2/Lysostaphin resistance protein A-like" evidence="2">
    <location>
        <begin position="107"/>
        <end position="191"/>
    </location>
</feature>
<dbReference type="STRING" id="360412.LARV_01725"/>
<dbReference type="GO" id="GO:0006508">
    <property type="term" value="P:proteolysis"/>
    <property type="evidence" value="ECO:0007669"/>
    <property type="project" value="UniProtKB-KW"/>
</dbReference>
<protein>
    <submittedName>
        <fullName evidence="3">CAAX protease self-immunity</fullName>
    </submittedName>
</protein>
<feature type="transmembrane region" description="Helical" evidence="1">
    <location>
        <begin position="40"/>
        <end position="59"/>
    </location>
</feature>
<dbReference type="AlphaFoldDB" id="A0A0S7B9J6"/>
<evidence type="ECO:0000313" key="4">
    <source>
        <dbReference type="Proteomes" id="UP000055060"/>
    </source>
</evidence>
<dbReference type="GO" id="GO:0080120">
    <property type="term" value="P:CAAX-box protein maturation"/>
    <property type="evidence" value="ECO:0007669"/>
    <property type="project" value="UniProtKB-ARBA"/>
</dbReference>
<dbReference type="Proteomes" id="UP000055060">
    <property type="component" value="Unassembled WGS sequence"/>
</dbReference>
<dbReference type="RefSeq" id="WP_075073260.1">
    <property type="nucleotide sequence ID" value="NZ_DF967972.1"/>
</dbReference>
<evidence type="ECO:0000259" key="2">
    <source>
        <dbReference type="Pfam" id="PF02517"/>
    </source>
</evidence>
<keyword evidence="1" id="KW-1133">Transmembrane helix</keyword>